<dbReference type="WBParaSite" id="L893_g26131.t1">
    <property type="protein sequence ID" value="L893_g26131.t1"/>
    <property type="gene ID" value="L893_g26131"/>
</dbReference>
<name>A0A1I7ZH36_9BILA</name>
<reference evidence="2" key="1">
    <citation type="submission" date="2016-11" db="UniProtKB">
        <authorList>
            <consortium name="WormBaseParasite"/>
        </authorList>
    </citation>
    <scope>IDENTIFICATION</scope>
</reference>
<keyword evidence="1" id="KW-1185">Reference proteome</keyword>
<sequence>MIGPLLRDELHNGTLTSLWQQRLLQFGDLLGGRQDGCAPLTVLPELCFDGYDVGFHPLFTAGTMKNK</sequence>
<evidence type="ECO:0000313" key="1">
    <source>
        <dbReference type="Proteomes" id="UP000095287"/>
    </source>
</evidence>
<organism evidence="1 2">
    <name type="scientific">Steinernema glaseri</name>
    <dbReference type="NCBI Taxonomy" id="37863"/>
    <lineage>
        <taxon>Eukaryota</taxon>
        <taxon>Metazoa</taxon>
        <taxon>Ecdysozoa</taxon>
        <taxon>Nematoda</taxon>
        <taxon>Chromadorea</taxon>
        <taxon>Rhabditida</taxon>
        <taxon>Tylenchina</taxon>
        <taxon>Panagrolaimomorpha</taxon>
        <taxon>Strongyloidoidea</taxon>
        <taxon>Steinernematidae</taxon>
        <taxon>Steinernema</taxon>
    </lineage>
</organism>
<proteinExistence type="predicted"/>
<dbReference type="Proteomes" id="UP000095287">
    <property type="component" value="Unplaced"/>
</dbReference>
<accession>A0A1I7ZH36</accession>
<dbReference type="AlphaFoldDB" id="A0A1I7ZH36"/>
<evidence type="ECO:0000313" key="2">
    <source>
        <dbReference type="WBParaSite" id="L893_g26131.t1"/>
    </source>
</evidence>
<protein>
    <submittedName>
        <fullName evidence="2">Secreted protein</fullName>
    </submittedName>
</protein>